<dbReference type="Pfam" id="PF00621">
    <property type="entry name" value="RhoGEF"/>
    <property type="match status" value="1"/>
</dbReference>
<comment type="subcellular location">
    <subcellularLocation>
        <location evidence="1">Cytoplasm</location>
        <location evidence="1">Cytoskeleton</location>
    </subcellularLocation>
</comment>
<dbReference type="GO" id="GO:0005856">
    <property type="term" value="C:cytoskeleton"/>
    <property type="evidence" value="ECO:0007669"/>
    <property type="project" value="UniProtKB-SubCell"/>
</dbReference>
<dbReference type="CDD" id="cd13237">
    <property type="entry name" value="PH2_FGD5_FGD6"/>
    <property type="match status" value="1"/>
</dbReference>
<dbReference type="InParanoid" id="A0A2J7PLI2"/>
<evidence type="ECO:0000313" key="13">
    <source>
        <dbReference type="EMBL" id="PNF17188.1"/>
    </source>
</evidence>
<evidence type="ECO:0000256" key="6">
    <source>
        <dbReference type="ARBA" id="ARBA00022833"/>
    </source>
</evidence>
<feature type="region of interest" description="Disordered" evidence="9">
    <location>
        <begin position="1"/>
        <end position="23"/>
    </location>
</feature>
<dbReference type="SUPFAM" id="SSF48065">
    <property type="entry name" value="DBL homology domain (DH-domain)"/>
    <property type="match status" value="1"/>
</dbReference>
<feature type="compositionally biased region" description="Basic residues" evidence="9">
    <location>
        <begin position="1"/>
        <end position="10"/>
    </location>
</feature>
<dbReference type="InterPro" id="IPR013083">
    <property type="entry name" value="Znf_RING/FYVE/PHD"/>
</dbReference>
<evidence type="ECO:0008006" key="15">
    <source>
        <dbReference type="Google" id="ProtNLM"/>
    </source>
</evidence>
<evidence type="ECO:0000256" key="3">
    <source>
        <dbReference type="ARBA" id="ARBA00022658"/>
    </source>
</evidence>
<accession>A0A2J7PLI2</accession>
<dbReference type="GO" id="GO:0005737">
    <property type="term" value="C:cytoplasm"/>
    <property type="evidence" value="ECO:0007669"/>
    <property type="project" value="TreeGrafter"/>
</dbReference>
<dbReference type="InterPro" id="IPR000306">
    <property type="entry name" value="Znf_FYVE"/>
</dbReference>
<dbReference type="InterPro" id="IPR017455">
    <property type="entry name" value="Znf_FYVE-rel"/>
</dbReference>
<dbReference type="Pfam" id="PF01363">
    <property type="entry name" value="FYVE"/>
    <property type="match status" value="1"/>
</dbReference>
<comment type="caution">
    <text evidence="13">The sequence shown here is derived from an EMBL/GenBank/DDBJ whole genome shotgun (WGS) entry which is preliminary data.</text>
</comment>
<dbReference type="EMBL" id="NEVH01024425">
    <property type="protein sequence ID" value="PNF17187.1"/>
    <property type="molecule type" value="Genomic_DNA"/>
</dbReference>
<dbReference type="Proteomes" id="UP000235965">
    <property type="component" value="Unassembled WGS sequence"/>
</dbReference>
<feature type="domain" description="DH" evidence="11">
    <location>
        <begin position="912"/>
        <end position="1101"/>
    </location>
</feature>
<sequence>MAAVPGKRKPPTPPKPPLLGHLAGPALVIHGDSYKGRCDSRLQGGGRAKDDHIYDEIVSACKETAVEKKTDVHKTKPAEALDGMLGAATRERTQCCDVMKCSIDKPSVKPPLLPKPQTSPNIHTTSPNLGSRPLIPARSNLVPSIATNGKELAVHSKKKKPPSLNSASTNNRGQIANRRFPLHIKAPVAKLEEFEGFSDTVKSDSPVRPPRSPKHQSFKGEPFKGFDEKPQLPLKRKEWNCHATHAVPGSGSNFEALQMHWQTTKEKSASLGRTNAFRYVEAKAKSASLGRNMPADFASYLVNQEESCSLGNKNTPVPPPRQKKKQCGHPHSIPLYAEVNYSLKKNRRQTAEERKECSDCVIDADDAEVQEQMAVIEGKLILPGPKNESSVSKVEKIITEACESFEKNRICQNIEAMNEPNETEVVKEVGVRGKEVNVVDECETLNSLHLDNDCVISQDKVLNTSDLDFTITDNNDCVSHICSVDNKTSVTSGNISPVVELEVKLPAKESSTSSSLLVETEVHSLAEKSLITSPFSAPAEEKHSDSYLECSSAEAQEDLKPGNVKWQSSKLSVSGSDLDSAEHRAVEGNSSELYHIIYSRSEKFSESEVAVFTNTESVDSVKDNSDISVNNAVDNFEVKCNEQVLVKERDVISLVDADVSQNAGSDDTEYRLLEASLLVKRKLEMKELGKLPRRRLSWSNWKDDSPSPETTLHRLPCAHKHKSKTHSLWCDEGELSSGVLGDLDSSDTTARQSSFEEVDHTGSDAEDRSNLVQSKLSTWLGSFGKGNRKQKLIRDSNSHFYCDSRENFDQTKREEEPEKEQIPVVEVTESASAEIQEIEVGGFNFTILDGSRPPSGLSTLSALDTDQKSDVPVSEESFEMYHHSESENETEINPEDRDENHSQVEETRQDKKAFYIAQELMTSERAFIDVLKLLSVDFRQAVHAVAARQRYPVIPDAELDKILNSLPQLRSLNEDLLRDLEIRINNWNSIKKIADVIVRKGPFLKLYTSYIQNFESQCIYLDECCQKYHRFAKVVKEFEASPRCQKLSLKHYMLKPVQRIPQYRLLLEDYLHHLSPFSPDLDDTRTALKIVCDVADHANRSIKLGDHLSKLLQLQSQLGNYEIIKPGRMFLKDGELSKLSRKGMQPRYFILLNDCLLYTSYYGSVQSSGLKVNYELPLSSMKVSIPQAEDYRNEFSIISVKRSFTLSARSLNERQEWVDALQKAITDYNSRQLSFQNMKVTSSAKNECSSEPFKLGQEAPVWIQDRRVTMCQSCTAEFTVTFRRHHCRACGKVVCGDCSDFRAPLQYMRFQSARVCEECHNTLLKEARDPTSEVNQAMKHELGNTISIMDAFKRLGPVSGKRVKKYIPQRLKEVTANDTGSQMSGWLQRRSRRSWKRLWFVLKEQVLYVYKASEDVVALESIPVLGYAVEPMKERHFQLYEGIDAKFVFKLAHPGQRPLIFHADSEHLANRWIAAMSEATVLK</sequence>
<organism evidence="13 14">
    <name type="scientific">Cryptotermes secundus</name>
    <dbReference type="NCBI Taxonomy" id="105785"/>
    <lineage>
        <taxon>Eukaryota</taxon>
        <taxon>Metazoa</taxon>
        <taxon>Ecdysozoa</taxon>
        <taxon>Arthropoda</taxon>
        <taxon>Hexapoda</taxon>
        <taxon>Insecta</taxon>
        <taxon>Pterygota</taxon>
        <taxon>Neoptera</taxon>
        <taxon>Polyneoptera</taxon>
        <taxon>Dictyoptera</taxon>
        <taxon>Blattodea</taxon>
        <taxon>Blattoidea</taxon>
        <taxon>Termitoidae</taxon>
        <taxon>Kalotermitidae</taxon>
        <taxon>Cryptotermitinae</taxon>
        <taxon>Cryptotermes</taxon>
    </lineage>
</organism>
<protein>
    <recommendedName>
        <fullName evidence="15">FYVE, RhoGEF and PH domain-containing protein 6</fullName>
    </recommendedName>
</protein>
<feature type="compositionally biased region" description="Basic and acidic residues" evidence="9">
    <location>
        <begin position="894"/>
        <end position="907"/>
    </location>
</feature>
<evidence type="ECO:0000256" key="9">
    <source>
        <dbReference type="SAM" id="MobiDB-lite"/>
    </source>
</evidence>
<evidence type="ECO:0000256" key="5">
    <source>
        <dbReference type="ARBA" id="ARBA00022771"/>
    </source>
</evidence>
<evidence type="ECO:0000256" key="8">
    <source>
        <dbReference type="PROSITE-ProRule" id="PRU00091"/>
    </source>
</evidence>
<keyword evidence="7" id="KW-0206">Cytoskeleton</keyword>
<keyword evidence="6" id="KW-0862">Zinc</keyword>
<feature type="compositionally biased region" description="Polar residues" evidence="9">
    <location>
        <begin position="118"/>
        <end position="129"/>
    </location>
</feature>
<dbReference type="PROSITE" id="PS50010">
    <property type="entry name" value="DH_2"/>
    <property type="match status" value="1"/>
</dbReference>
<dbReference type="SMART" id="SM00233">
    <property type="entry name" value="PH"/>
    <property type="match status" value="2"/>
</dbReference>
<feature type="region of interest" description="Disordered" evidence="9">
    <location>
        <begin position="200"/>
        <end position="226"/>
    </location>
</feature>
<keyword evidence="4" id="KW-0479">Metal-binding</keyword>
<dbReference type="PROSITE" id="PS50178">
    <property type="entry name" value="ZF_FYVE"/>
    <property type="match status" value="1"/>
</dbReference>
<evidence type="ECO:0000256" key="4">
    <source>
        <dbReference type="ARBA" id="ARBA00022723"/>
    </source>
</evidence>
<evidence type="ECO:0000259" key="10">
    <source>
        <dbReference type="PROSITE" id="PS50003"/>
    </source>
</evidence>
<dbReference type="PROSITE" id="PS50003">
    <property type="entry name" value="PH_DOMAIN"/>
    <property type="match status" value="2"/>
</dbReference>
<evidence type="ECO:0000256" key="7">
    <source>
        <dbReference type="ARBA" id="ARBA00023212"/>
    </source>
</evidence>
<evidence type="ECO:0000259" key="11">
    <source>
        <dbReference type="PROSITE" id="PS50010"/>
    </source>
</evidence>
<evidence type="ECO:0000256" key="2">
    <source>
        <dbReference type="ARBA" id="ARBA00022490"/>
    </source>
</evidence>
<reference evidence="13 14" key="1">
    <citation type="submission" date="2017-12" db="EMBL/GenBank/DDBJ databases">
        <title>Hemimetabolous genomes reveal molecular basis of termite eusociality.</title>
        <authorList>
            <person name="Harrison M.C."/>
            <person name="Jongepier E."/>
            <person name="Robertson H.M."/>
            <person name="Arning N."/>
            <person name="Bitard-Feildel T."/>
            <person name="Chao H."/>
            <person name="Childers C.P."/>
            <person name="Dinh H."/>
            <person name="Doddapaneni H."/>
            <person name="Dugan S."/>
            <person name="Gowin J."/>
            <person name="Greiner C."/>
            <person name="Han Y."/>
            <person name="Hu H."/>
            <person name="Hughes D.S.T."/>
            <person name="Huylmans A.-K."/>
            <person name="Kemena C."/>
            <person name="Kremer L.P.M."/>
            <person name="Lee S.L."/>
            <person name="Lopez-Ezquerra A."/>
            <person name="Mallet L."/>
            <person name="Monroy-Kuhn J.M."/>
            <person name="Moser A."/>
            <person name="Murali S.C."/>
            <person name="Muzny D.M."/>
            <person name="Otani S."/>
            <person name="Piulachs M.-D."/>
            <person name="Poelchau M."/>
            <person name="Qu J."/>
            <person name="Schaub F."/>
            <person name="Wada-Katsumata A."/>
            <person name="Worley K.C."/>
            <person name="Xie Q."/>
            <person name="Ylla G."/>
            <person name="Poulsen M."/>
            <person name="Gibbs R.A."/>
            <person name="Schal C."/>
            <person name="Richards S."/>
            <person name="Belles X."/>
            <person name="Korb J."/>
            <person name="Bornberg-Bauer E."/>
        </authorList>
    </citation>
    <scope>NUCLEOTIDE SEQUENCE [LARGE SCALE GENOMIC DNA]</scope>
    <source>
        <tissue evidence="13">Whole body</tissue>
    </source>
</reference>
<evidence type="ECO:0000259" key="12">
    <source>
        <dbReference type="PROSITE" id="PS50178"/>
    </source>
</evidence>
<dbReference type="GO" id="GO:0005085">
    <property type="term" value="F:guanyl-nucleotide exchange factor activity"/>
    <property type="evidence" value="ECO:0007669"/>
    <property type="project" value="UniProtKB-KW"/>
</dbReference>
<feature type="compositionally biased region" description="Basic and acidic residues" evidence="9">
    <location>
        <begin position="757"/>
        <end position="768"/>
    </location>
</feature>
<dbReference type="STRING" id="105785.A0A2J7PLI2"/>
<gene>
    <name evidence="13" type="ORF">B7P43_G06588</name>
</gene>
<proteinExistence type="predicted"/>
<dbReference type="InterPro" id="IPR051092">
    <property type="entry name" value="FYVE_RhoGEF_PH"/>
</dbReference>
<dbReference type="Gene3D" id="3.30.40.10">
    <property type="entry name" value="Zinc/RING finger domain, C3HC4 (zinc finger)"/>
    <property type="match status" value="1"/>
</dbReference>
<dbReference type="GO" id="GO:0008270">
    <property type="term" value="F:zinc ion binding"/>
    <property type="evidence" value="ECO:0007669"/>
    <property type="project" value="UniProtKB-KW"/>
</dbReference>
<keyword evidence="5 8" id="KW-0863">Zinc-finger</keyword>
<dbReference type="Pfam" id="PF00169">
    <property type="entry name" value="PH"/>
    <property type="match status" value="2"/>
</dbReference>
<dbReference type="Gene3D" id="1.20.900.10">
    <property type="entry name" value="Dbl homology (DH) domain"/>
    <property type="match status" value="1"/>
</dbReference>
<dbReference type="InterPro" id="IPR000219">
    <property type="entry name" value="DH_dom"/>
</dbReference>
<dbReference type="CDD" id="cd00160">
    <property type="entry name" value="RhoGEF"/>
    <property type="match status" value="1"/>
</dbReference>
<keyword evidence="2" id="KW-0963">Cytoplasm</keyword>
<dbReference type="InterPro" id="IPR011993">
    <property type="entry name" value="PH-like_dom_sf"/>
</dbReference>
<feature type="domain" description="FYVE-type" evidence="12">
    <location>
        <begin position="1265"/>
        <end position="1324"/>
    </location>
</feature>
<dbReference type="InterPro" id="IPR001849">
    <property type="entry name" value="PH_domain"/>
</dbReference>
<keyword evidence="14" id="KW-1185">Reference proteome</keyword>
<feature type="region of interest" description="Disordered" evidence="9">
    <location>
        <begin position="862"/>
        <end position="907"/>
    </location>
</feature>
<feature type="region of interest" description="Disordered" evidence="9">
    <location>
        <begin position="107"/>
        <end position="134"/>
    </location>
</feature>
<keyword evidence="3" id="KW-0344">Guanine-nucleotide releasing factor</keyword>
<evidence type="ECO:0000313" key="14">
    <source>
        <dbReference type="Proteomes" id="UP000235965"/>
    </source>
</evidence>
<feature type="region of interest" description="Disordered" evidence="9">
    <location>
        <begin position="740"/>
        <end position="768"/>
    </location>
</feature>
<dbReference type="SMART" id="SM00325">
    <property type="entry name" value="RhoGEF"/>
    <property type="match status" value="1"/>
</dbReference>
<dbReference type="OrthoDB" id="245697at2759"/>
<feature type="domain" description="PH" evidence="10">
    <location>
        <begin position="1380"/>
        <end position="1481"/>
    </location>
</feature>
<evidence type="ECO:0000256" key="1">
    <source>
        <dbReference type="ARBA" id="ARBA00004245"/>
    </source>
</evidence>
<dbReference type="PANTHER" id="PTHR12673">
    <property type="entry name" value="FACIOGENITAL DYSPLASIA PROTEIN"/>
    <property type="match status" value="1"/>
</dbReference>
<dbReference type="PANTHER" id="PTHR12673:SF267">
    <property type="entry name" value="PROTEIN CBG10230"/>
    <property type="match status" value="1"/>
</dbReference>
<name>A0A2J7PLI2_9NEOP</name>
<dbReference type="EMBL" id="NEVH01024425">
    <property type="protein sequence ID" value="PNF17188.1"/>
    <property type="molecule type" value="Genomic_DNA"/>
</dbReference>
<dbReference type="CDD" id="cd13389">
    <property type="entry name" value="PH1_FGD5_FGD6"/>
    <property type="match status" value="1"/>
</dbReference>
<dbReference type="InterPro" id="IPR035899">
    <property type="entry name" value="DBL_dom_sf"/>
</dbReference>
<feature type="domain" description="PH" evidence="10">
    <location>
        <begin position="1122"/>
        <end position="1226"/>
    </location>
</feature>
<dbReference type="SMART" id="SM00064">
    <property type="entry name" value="FYVE"/>
    <property type="match status" value="1"/>
</dbReference>
<dbReference type="SUPFAM" id="SSF50729">
    <property type="entry name" value="PH domain-like"/>
    <property type="match status" value="2"/>
</dbReference>
<dbReference type="Gene3D" id="2.30.29.30">
    <property type="entry name" value="Pleckstrin-homology domain (PH domain)/Phosphotyrosine-binding domain (PTB)"/>
    <property type="match status" value="2"/>
</dbReference>